<name>A0A369JCD1_HYPMA</name>
<organism evidence="1 2">
    <name type="scientific">Hypsizygus marmoreus</name>
    <name type="common">White beech mushroom</name>
    <name type="synonym">Agaricus marmoreus</name>
    <dbReference type="NCBI Taxonomy" id="39966"/>
    <lineage>
        <taxon>Eukaryota</taxon>
        <taxon>Fungi</taxon>
        <taxon>Dikarya</taxon>
        <taxon>Basidiomycota</taxon>
        <taxon>Agaricomycotina</taxon>
        <taxon>Agaricomycetes</taxon>
        <taxon>Agaricomycetidae</taxon>
        <taxon>Agaricales</taxon>
        <taxon>Tricholomatineae</taxon>
        <taxon>Lyophyllaceae</taxon>
        <taxon>Hypsizygus</taxon>
    </lineage>
</organism>
<keyword evidence="2" id="KW-1185">Reference proteome</keyword>
<protein>
    <submittedName>
        <fullName evidence="1">Uncharacterized protein</fullName>
    </submittedName>
</protein>
<comment type="caution">
    <text evidence="1">The sequence shown here is derived from an EMBL/GenBank/DDBJ whole genome shotgun (WGS) entry which is preliminary data.</text>
</comment>
<evidence type="ECO:0000313" key="2">
    <source>
        <dbReference type="Proteomes" id="UP000076154"/>
    </source>
</evidence>
<reference evidence="1" key="1">
    <citation type="submission" date="2018-04" db="EMBL/GenBank/DDBJ databases">
        <title>Whole genome sequencing of Hypsizygus marmoreus.</title>
        <authorList>
            <person name="Choi I.-G."/>
            <person name="Min B."/>
            <person name="Kim J.-G."/>
            <person name="Kim S."/>
            <person name="Oh Y.-L."/>
            <person name="Kong W.-S."/>
            <person name="Park H."/>
            <person name="Jeong J."/>
            <person name="Song E.-S."/>
        </authorList>
    </citation>
    <scope>NUCLEOTIDE SEQUENCE [LARGE SCALE GENOMIC DNA]</scope>
    <source>
        <strain evidence="1">51987-8</strain>
    </source>
</reference>
<sequence length="154" mass="17691">MQEPNYLIPTLIDSLKTSIPSFQELYLQQSDDSPADLFPILLRLVKDLHGLVVLSCPDFIFPDDTIRTPAESPNLHTFHSENDAEDLIADWRRLPENELGLTQLQHLSMRTKRIQNCSDLLKLSRPTQVEEQVNVPVSFKLENRNGRSVLEDVR</sequence>
<dbReference type="AlphaFoldDB" id="A0A369JCD1"/>
<accession>A0A369JCD1</accession>
<gene>
    <name evidence="1" type="ORF">Hypma_001839</name>
</gene>
<dbReference type="EMBL" id="LUEZ02000113">
    <property type="protein sequence ID" value="RDB17373.1"/>
    <property type="molecule type" value="Genomic_DNA"/>
</dbReference>
<dbReference type="Proteomes" id="UP000076154">
    <property type="component" value="Unassembled WGS sequence"/>
</dbReference>
<dbReference type="InParanoid" id="A0A369JCD1"/>
<proteinExistence type="predicted"/>
<evidence type="ECO:0000313" key="1">
    <source>
        <dbReference type="EMBL" id="RDB17373.1"/>
    </source>
</evidence>
<dbReference type="OrthoDB" id="2841072at2759"/>